<evidence type="ECO:0000313" key="2">
    <source>
        <dbReference type="Proteomes" id="UP000004277"/>
    </source>
</evidence>
<proteinExistence type="predicted"/>
<dbReference type="EMBL" id="AKCV02000025">
    <property type="protein sequence ID" value="TMS57084.1"/>
    <property type="molecule type" value="Genomic_DNA"/>
</dbReference>
<dbReference type="Proteomes" id="UP000004277">
    <property type="component" value="Unassembled WGS sequence"/>
</dbReference>
<organism evidence="1 2">
    <name type="scientific">Imbroritus primus</name>
    <dbReference type="NCBI Taxonomy" id="3058603"/>
    <lineage>
        <taxon>Bacteria</taxon>
        <taxon>Pseudomonadati</taxon>
        <taxon>Pseudomonadota</taxon>
        <taxon>Betaproteobacteria</taxon>
        <taxon>Burkholderiales</taxon>
        <taxon>Burkholderiaceae</taxon>
        <taxon>Imbroritus</taxon>
    </lineage>
</organism>
<gene>
    <name evidence="1" type="ORF">MW7_014070</name>
</gene>
<comment type="caution">
    <text evidence="1">The sequence shown here is derived from an EMBL/GenBank/DDBJ whole genome shotgun (WGS) entry which is preliminary data.</text>
</comment>
<evidence type="ECO:0000313" key="1">
    <source>
        <dbReference type="EMBL" id="TMS57084.1"/>
    </source>
</evidence>
<sequence>MSGISSPSIGSPGTHPLALSATSVETAAGAAGSTSVQHRDADITQVPSPAQNAPLPGMSAPQPFRIRDLLGLIKNASDEELKYLTLQAGTETMRVTGRLAQMYAILKASGNALAAELKRKAAEELESRAELQLFAGVMQGGVDLAGSAASLVTAFNGGRKGVQEAAQEGNYAKLQQEGRVFLENEYLRSAESAAQTTKPSIAPDVAGQQDASSSASSASDSSSTQRAKRKRENDDAGGSVASTRRSLSGEEPREIHFSPTEVNTLARRNAKAPSASSVGDAEQSHSDRSARARDDRVSEDDDADVSGLECDWEVEYLHIQYEAMPPPGAAAHGNSGVGRMSQERTQASHASARDGASDLAAERSVSARHSSTSSTESVDSSTSDAASRSADRSRRATEKDASQDDDADLSGLDHDWEAEYMPRRNEAAPSVVSAGEAGNAAHTGHGRSADKESYTATSDDTTPRTSATDRDVNTRVSSTSSTEPGEGSTSESSSGNGARKRAADQEAPDSHHTDKRSQKEDTARVFKKPKPRFETHGYDENGWTPAQHEKADGIQKKVKELRAESTKYGNYSMAFSAGTNGAGNVIGAPLTAEAEKKQAESQKLEALAQHVQALIDTLSQSEGAQVQVFERTLEMMRTFGQNNAENMKLSA</sequence>
<keyword evidence="2" id="KW-1185">Reference proteome</keyword>
<protein>
    <submittedName>
        <fullName evidence="1">Uncharacterized protein</fullName>
    </submittedName>
</protein>
<name>A0ACD3SLL5_9BURK</name>
<accession>A0ACD3SLL5</accession>
<reference evidence="1" key="1">
    <citation type="submission" date="2019-05" db="EMBL/GenBank/DDBJ databases">
        <title>Revised genome assembly of Burkholderiaceae (previously Ralstonia) sp. PBA.</title>
        <authorList>
            <person name="Gan H.M."/>
        </authorList>
    </citation>
    <scope>NUCLEOTIDE SEQUENCE</scope>
    <source>
        <strain evidence="1">PBA</strain>
    </source>
</reference>